<dbReference type="InterPro" id="IPR045091">
    <property type="entry name" value="Mad2-like"/>
</dbReference>
<keyword evidence="4" id="KW-0498">Mitosis</keyword>
<dbReference type="STRING" id="166423.A0A0M9A5W6"/>
<dbReference type="Pfam" id="PF02301">
    <property type="entry name" value="HORMA"/>
    <property type="match status" value="1"/>
</dbReference>
<dbReference type="Gene3D" id="3.30.900.10">
    <property type="entry name" value="HORMA domain"/>
    <property type="match status" value="1"/>
</dbReference>
<name>A0A0M9A5W6_9HYME</name>
<dbReference type="GO" id="GO:0000776">
    <property type="term" value="C:kinetochore"/>
    <property type="evidence" value="ECO:0007669"/>
    <property type="project" value="TreeGrafter"/>
</dbReference>
<dbReference type="GO" id="GO:0007094">
    <property type="term" value="P:mitotic spindle assembly checkpoint signaling"/>
    <property type="evidence" value="ECO:0007669"/>
    <property type="project" value="TreeGrafter"/>
</dbReference>
<feature type="domain" description="HORMA" evidence="7">
    <location>
        <begin position="14"/>
        <end position="206"/>
    </location>
</feature>
<dbReference type="EMBL" id="KQ435727">
    <property type="protein sequence ID" value="KOX77880.1"/>
    <property type="molecule type" value="Genomic_DNA"/>
</dbReference>
<protein>
    <submittedName>
        <fullName evidence="8">Mitotic spindle assembly checkpoint protein MAD2A</fullName>
    </submittedName>
</protein>
<dbReference type="PROSITE" id="PS50815">
    <property type="entry name" value="HORMA"/>
    <property type="match status" value="1"/>
</dbReference>
<organism evidence="8 9">
    <name type="scientific">Melipona quadrifasciata</name>
    <dbReference type="NCBI Taxonomy" id="166423"/>
    <lineage>
        <taxon>Eukaryota</taxon>
        <taxon>Metazoa</taxon>
        <taxon>Ecdysozoa</taxon>
        <taxon>Arthropoda</taxon>
        <taxon>Hexapoda</taxon>
        <taxon>Insecta</taxon>
        <taxon>Pterygota</taxon>
        <taxon>Neoptera</taxon>
        <taxon>Endopterygota</taxon>
        <taxon>Hymenoptera</taxon>
        <taxon>Apocrita</taxon>
        <taxon>Aculeata</taxon>
        <taxon>Apoidea</taxon>
        <taxon>Anthophila</taxon>
        <taxon>Apidae</taxon>
        <taxon>Melipona</taxon>
    </lineage>
</organism>
<sequence>MTETQQKAKCITLKGSAELVKEYLLYGVNSILYQRGIYPPETFEPSEHFGLFVLMSTDEKIKGFLNTVLGQIQEWLTQRKVQKITLVITNVNTKEVLEKWDFKVDYEGQTSNGANDNKNNDLPEVGTKDVKIIQREIREVIRQITGTVSFLPLLDCLCSFDILTYTVPDCGIPKEWNETQPVFIANSQEVQLRSFSTSIHKMDTIVNISFTLSTVVTIERKKKSRIISHEAQP</sequence>
<dbReference type="GO" id="GO:0005737">
    <property type="term" value="C:cytoplasm"/>
    <property type="evidence" value="ECO:0007669"/>
    <property type="project" value="TreeGrafter"/>
</dbReference>
<dbReference type="SUPFAM" id="SSF56019">
    <property type="entry name" value="The spindle assembly checkpoint protein mad2"/>
    <property type="match status" value="1"/>
</dbReference>
<dbReference type="OrthoDB" id="1806at2759"/>
<comment type="similarity">
    <text evidence="2">Belongs to the MAD2 family.</text>
</comment>
<dbReference type="GO" id="GO:0051301">
    <property type="term" value="P:cell division"/>
    <property type="evidence" value="ECO:0007669"/>
    <property type="project" value="UniProtKB-KW"/>
</dbReference>
<dbReference type="PANTHER" id="PTHR11842">
    <property type="entry name" value="MITOTIC SPINDLE ASSEMBLY CHECKPOINT PROTEIN MAD2"/>
    <property type="match status" value="1"/>
</dbReference>
<dbReference type="Proteomes" id="UP000053105">
    <property type="component" value="Unassembled WGS sequence"/>
</dbReference>
<keyword evidence="9" id="KW-1185">Reference proteome</keyword>
<evidence type="ECO:0000256" key="6">
    <source>
        <dbReference type="ARBA" id="ARBA00023306"/>
    </source>
</evidence>
<evidence type="ECO:0000256" key="5">
    <source>
        <dbReference type="ARBA" id="ARBA00023242"/>
    </source>
</evidence>
<dbReference type="PANTHER" id="PTHR11842:SF11">
    <property type="entry name" value="MITOTIC SPINDLE ASSEMBLY CHECKPOINT PROTEIN MAD2A"/>
    <property type="match status" value="1"/>
</dbReference>
<keyword evidence="6" id="KW-0131">Cell cycle</keyword>
<evidence type="ECO:0000256" key="4">
    <source>
        <dbReference type="ARBA" id="ARBA00022776"/>
    </source>
</evidence>
<evidence type="ECO:0000313" key="9">
    <source>
        <dbReference type="Proteomes" id="UP000053105"/>
    </source>
</evidence>
<gene>
    <name evidence="8" type="ORF">WN51_05766</name>
</gene>
<dbReference type="AlphaFoldDB" id="A0A0M9A5W6"/>
<keyword evidence="5" id="KW-0539">Nucleus</keyword>
<evidence type="ECO:0000256" key="2">
    <source>
        <dbReference type="ARBA" id="ARBA00010348"/>
    </source>
</evidence>
<proteinExistence type="inferred from homology"/>
<keyword evidence="3" id="KW-0132">Cell division</keyword>
<evidence type="ECO:0000259" key="7">
    <source>
        <dbReference type="PROSITE" id="PS50815"/>
    </source>
</evidence>
<dbReference type="GO" id="GO:0005654">
    <property type="term" value="C:nucleoplasm"/>
    <property type="evidence" value="ECO:0007669"/>
    <property type="project" value="TreeGrafter"/>
</dbReference>
<dbReference type="InterPro" id="IPR003511">
    <property type="entry name" value="HORMA_dom"/>
</dbReference>
<evidence type="ECO:0000256" key="1">
    <source>
        <dbReference type="ARBA" id="ARBA00004123"/>
    </source>
</evidence>
<evidence type="ECO:0000256" key="3">
    <source>
        <dbReference type="ARBA" id="ARBA00022618"/>
    </source>
</evidence>
<dbReference type="InterPro" id="IPR036570">
    <property type="entry name" value="HORMA_dom_sf"/>
</dbReference>
<comment type="subcellular location">
    <subcellularLocation>
        <location evidence="1">Nucleus</location>
    </subcellularLocation>
</comment>
<accession>A0A0M9A5W6</accession>
<evidence type="ECO:0000313" key="8">
    <source>
        <dbReference type="EMBL" id="KOX77880.1"/>
    </source>
</evidence>
<reference evidence="8 9" key="1">
    <citation type="submission" date="2015-07" db="EMBL/GenBank/DDBJ databases">
        <title>The genome of Melipona quadrifasciata.</title>
        <authorList>
            <person name="Pan H."/>
            <person name="Kapheim K."/>
        </authorList>
    </citation>
    <scope>NUCLEOTIDE SEQUENCE [LARGE SCALE GENOMIC DNA]</scope>
    <source>
        <strain evidence="8">0111107301</strain>
        <tissue evidence="8">Whole body</tissue>
    </source>
</reference>